<evidence type="ECO:0000313" key="2">
    <source>
        <dbReference type="EMBL" id="XCM81026.1"/>
    </source>
</evidence>
<dbReference type="InterPro" id="IPR006311">
    <property type="entry name" value="TAT_signal"/>
</dbReference>
<reference evidence="2" key="1">
    <citation type="submission" date="2024-06" db="EMBL/GenBank/DDBJ databases">
        <title>The genome sequences of Kitasatospora sp. strain HUAS MG31.</title>
        <authorList>
            <person name="Mo P."/>
        </authorList>
    </citation>
    <scope>NUCLEOTIDE SEQUENCE</scope>
    <source>
        <strain evidence="2">HUAS MG31</strain>
    </source>
</reference>
<accession>A0AAU8JYY0</accession>
<dbReference type="Gene3D" id="3.40.190.10">
    <property type="entry name" value="Periplasmic binding protein-like II"/>
    <property type="match status" value="2"/>
</dbReference>
<feature type="signal peptide" evidence="1">
    <location>
        <begin position="1"/>
        <end position="29"/>
    </location>
</feature>
<sequence length="430" mass="44156">MTTSRRGLLRAGVAAGAAALVAGCGRAVASSLDQGPAGLVEVHTRWTTEAERNGLSALLADLKGHAPNLTFTDAAPAAGRVPGGPEAELARRFTAGDPPDAVPTELGAELAAHTAADRLEGLDALYRREGWAAGPLPAGLLPLLRGEDAYRCVPLAVRRSDLLWSCPAVLAEAGAGAAPGTVPELVEDLRRVRRTGRVPLAVGGPGGARQLLEALLLGRLGADGWEALWRPGADWGSAGVAGALRDFDVLLGLSDLADPADHAGSGARPIADPAGGEAATRLVGSGLAGYQVIGDRAEEMLRAGMGLRPGAGYGWAAAPGTAGVFRFRADAFALPRAARRREASLAWLAECGSLGGQVAFSGARGSIPARTDLPAEARALFGAYQRWSMDEWRLGRITGPATWSPAADAAILGYLDHRDPPRFQAALAGG</sequence>
<dbReference type="KEGG" id="kcm:ABWK59_19970"/>
<dbReference type="PROSITE" id="PS51318">
    <property type="entry name" value="TAT"/>
    <property type="match status" value="1"/>
</dbReference>
<evidence type="ECO:0008006" key="3">
    <source>
        <dbReference type="Google" id="ProtNLM"/>
    </source>
</evidence>
<feature type="chain" id="PRO_5043526659" description="Carbohydrate ABC transporter substrate-binding protein (CUT1 family)" evidence="1">
    <location>
        <begin position="30"/>
        <end position="430"/>
    </location>
</feature>
<name>A0AAU8JYY0_9ACTN</name>
<proteinExistence type="predicted"/>
<dbReference type="AlphaFoldDB" id="A0AAU8JYY0"/>
<keyword evidence="1" id="KW-0732">Signal</keyword>
<protein>
    <recommendedName>
        <fullName evidence="3">Carbohydrate ABC transporter substrate-binding protein (CUT1 family)</fullName>
    </recommendedName>
</protein>
<dbReference type="SUPFAM" id="SSF53850">
    <property type="entry name" value="Periplasmic binding protein-like II"/>
    <property type="match status" value="1"/>
</dbReference>
<evidence type="ECO:0000256" key="1">
    <source>
        <dbReference type="SAM" id="SignalP"/>
    </source>
</evidence>
<dbReference type="EMBL" id="CP159872">
    <property type="protein sequence ID" value="XCM81026.1"/>
    <property type="molecule type" value="Genomic_DNA"/>
</dbReference>
<dbReference type="PROSITE" id="PS51257">
    <property type="entry name" value="PROKAR_LIPOPROTEIN"/>
    <property type="match status" value="1"/>
</dbReference>
<dbReference type="RefSeq" id="WP_354641962.1">
    <property type="nucleotide sequence ID" value="NZ_CP159872.1"/>
</dbReference>
<organism evidence="2">
    <name type="scientific">Kitasatospora camelliae</name>
    <dbReference type="NCBI Taxonomy" id="3156397"/>
    <lineage>
        <taxon>Bacteria</taxon>
        <taxon>Bacillati</taxon>
        <taxon>Actinomycetota</taxon>
        <taxon>Actinomycetes</taxon>
        <taxon>Kitasatosporales</taxon>
        <taxon>Streptomycetaceae</taxon>
        <taxon>Kitasatospora</taxon>
    </lineage>
</organism>
<gene>
    <name evidence="2" type="ORF">ABWK59_19970</name>
</gene>